<dbReference type="NCBIfam" id="NF000672">
    <property type="entry name" value="PRK00033.1-5"/>
    <property type="match status" value="1"/>
</dbReference>
<evidence type="ECO:0000256" key="1">
    <source>
        <dbReference type="HAMAP-Rule" id="MF_00302"/>
    </source>
</evidence>
<dbReference type="Proteomes" id="UP001574673">
    <property type="component" value="Unassembled WGS sequence"/>
</dbReference>
<evidence type="ECO:0000259" key="2">
    <source>
        <dbReference type="Pfam" id="PF02617"/>
    </source>
</evidence>
<keyword evidence="3" id="KW-0645">Protease</keyword>
<dbReference type="InterPro" id="IPR022935">
    <property type="entry name" value="ClpS"/>
</dbReference>
<keyword evidence="4" id="KW-1185">Reference proteome</keyword>
<comment type="caution">
    <text evidence="3">The sequence shown here is derived from an EMBL/GenBank/DDBJ whole genome shotgun (WGS) entry which is preliminary data.</text>
</comment>
<evidence type="ECO:0000313" key="3">
    <source>
        <dbReference type="EMBL" id="MFA9948809.1"/>
    </source>
</evidence>
<dbReference type="PANTHER" id="PTHR33473:SF19">
    <property type="entry name" value="ATP-DEPENDENT CLP PROTEASE ADAPTER PROTEIN CLPS"/>
    <property type="match status" value="1"/>
</dbReference>
<accession>A0ABV4UD36</accession>
<feature type="domain" description="Adaptor protein ClpS core" evidence="2">
    <location>
        <begin position="21"/>
        <end position="98"/>
    </location>
</feature>
<comment type="subunit">
    <text evidence="1">Binds to the N-terminal domain of the chaperone ClpA.</text>
</comment>
<dbReference type="HAMAP" id="MF_00302">
    <property type="entry name" value="ClpS"/>
    <property type="match status" value="1"/>
</dbReference>
<comment type="function">
    <text evidence="1">Involved in the modulation of the specificity of the ClpAP-mediated ATP-dependent protein degradation.</text>
</comment>
<keyword evidence="3" id="KW-0378">Hydrolase</keyword>
<proteinExistence type="inferred from homology"/>
<organism evidence="3 4">
    <name type="scientific">Dentiradicibacter hellwigii</name>
    <dbReference type="NCBI Taxonomy" id="3149053"/>
    <lineage>
        <taxon>Bacteria</taxon>
        <taxon>Pseudomonadati</taxon>
        <taxon>Pseudomonadota</taxon>
        <taxon>Betaproteobacteria</taxon>
        <taxon>Rhodocyclales</taxon>
        <taxon>Rhodocyclaceae</taxon>
        <taxon>Dentiradicibacter</taxon>
    </lineage>
</organism>
<evidence type="ECO:0000313" key="4">
    <source>
        <dbReference type="Proteomes" id="UP001574673"/>
    </source>
</evidence>
<dbReference type="SUPFAM" id="SSF54736">
    <property type="entry name" value="ClpS-like"/>
    <property type="match status" value="1"/>
</dbReference>
<dbReference type="InterPro" id="IPR003769">
    <property type="entry name" value="ClpS_core"/>
</dbReference>
<dbReference type="GO" id="GO:0008233">
    <property type="term" value="F:peptidase activity"/>
    <property type="evidence" value="ECO:0007669"/>
    <property type="project" value="UniProtKB-KW"/>
</dbReference>
<dbReference type="EMBL" id="JBEUWX010000001">
    <property type="protein sequence ID" value="MFA9948809.1"/>
    <property type="molecule type" value="Genomic_DNA"/>
</dbReference>
<dbReference type="InterPro" id="IPR014719">
    <property type="entry name" value="Ribosomal_bL12_C/ClpS-like"/>
</dbReference>
<dbReference type="Pfam" id="PF02617">
    <property type="entry name" value="ClpS"/>
    <property type="match status" value="1"/>
</dbReference>
<reference evidence="4" key="1">
    <citation type="submission" date="2024-06" db="EMBL/GenBank/DDBJ databases">
        <title>Radixoralia hellwigii gen. nov., sp nov., isolated from a root canal in the human oral cavity.</title>
        <authorList>
            <person name="Bartsch S."/>
            <person name="Wittmer A."/>
            <person name="Schulz A.-K."/>
            <person name="Neumann-Schaal M."/>
            <person name="Wolf J."/>
            <person name="Gronow S."/>
            <person name="Tennert C."/>
            <person name="Haecker G."/>
            <person name="Cieplik F."/>
            <person name="Al-Ahmad A."/>
        </authorList>
    </citation>
    <scope>NUCLEOTIDE SEQUENCE [LARGE SCALE GENOMIC DNA]</scope>
    <source>
        <strain evidence="4">Wk13</strain>
    </source>
</reference>
<comment type="similarity">
    <text evidence="1">Belongs to the ClpS family.</text>
</comment>
<dbReference type="PANTHER" id="PTHR33473">
    <property type="entry name" value="ATP-DEPENDENT CLP PROTEASE ADAPTER PROTEIN CLPS1, CHLOROPLASTIC"/>
    <property type="match status" value="1"/>
</dbReference>
<name>A0ABV4UD36_9RHOO</name>
<dbReference type="Gene3D" id="3.30.1390.10">
    <property type="match status" value="1"/>
</dbReference>
<sequence>MSDKQPKTDILLEVQHTQLAPPPLYTVLLLNDDFTPMDFVVHILQKFFAMNHERATQIMLKVHTEGQGVCGVYPRDIAATKTEQVMAYARANDHPLACIMEKN</sequence>
<protein>
    <recommendedName>
        <fullName evidence="1">ATP-dependent Clp protease adapter protein ClpS</fullName>
    </recommendedName>
</protein>
<dbReference type="GO" id="GO:0006508">
    <property type="term" value="P:proteolysis"/>
    <property type="evidence" value="ECO:0007669"/>
    <property type="project" value="UniProtKB-KW"/>
</dbReference>
<dbReference type="RefSeq" id="WP_418889982.1">
    <property type="nucleotide sequence ID" value="NZ_JBEUWX010000001.1"/>
</dbReference>
<gene>
    <name evidence="1 3" type="primary">clpS</name>
    <name evidence="3" type="ORF">ABCS64_00455</name>
</gene>